<evidence type="ECO:0000256" key="1">
    <source>
        <dbReference type="ARBA" id="ARBA00022729"/>
    </source>
</evidence>
<dbReference type="AlphaFoldDB" id="A0A484HDX8"/>
<proteinExistence type="predicted"/>
<dbReference type="EMBL" id="CAACVI010000001">
    <property type="protein sequence ID" value="VEN72630.1"/>
    <property type="molecule type" value="Genomic_DNA"/>
</dbReference>
<protein>
    <submittedName>
        <fullName evidence="3">Putative Tia invasion determinant-related protein</fullName>
    </submittedName>
</protein>
<dbReference type="SUPFAM" id="SSF56925">
    <property type="entry name" value="OMPA-like"/>
    <property type="match status" value="1"/>
</dbReference>
<organism evidence="3">
    <name type="scientific">uncultured Desulfobacteraceae bacterium</name>
    <dbReference type="NCBI Taxonomy" id="218296"/>
    <lineage>
        <taxon>Bacteria</taxon>
        <taxon>Pseudomonadati</taxon>
        <taxon>Thermodesulfobacteriota</taxon>
        <taxon>Desulfobacteria</taxon>
        <taxon>Desulfobacterales</taxon>
        <taxon>Desulfobacteraceae</taxon>
        <taxon>environmental samples</taxon>
    </lineage>
</organism>
<gene>
    <name evidence="3" type="ORF">EPICR_10129</name>
</gene>
<dbReference type="InterPro" id="IPR011250">
    <property type="entry name" value="OMP/PagP_B-barrel"/>
</dbReference>
<reference evidence="3" key="1">
    <citation type="submission" date="2019-01" db="EMBL/GenBank/DDBJ databases">
        <authorList>
            <consortium name="Genoscope - CEA"/>
            <person name="William W."/>
        </authorList>
    </citation>
    <scope>NUCLEOTIDE SEQUENCE</scope>
    <source>
        <strain evidence="3">CR-1</strain>
    </source>
</reference>
<accession>A0A484HDX8</accession>
<keyword evidence="1" id="KW-0732">Signal</keyword>
<dbReference type="Gene3D" id="2.40.160.20">
    <property type="match status" value="1"/>
</dbReference>
<dbReference type="InterPro" id="IPR027385">
    <property type="entry name" value="Beta-barrel_OMP"/>
</dbReference>
<feature type="domain" description="Outer membrane protein beta-barrel" evidence="2">
    <location>
        <begin position="12"/>
        <end position="201"/>
    </location>
</feature>
<evidence type="ECO:0000259" key="2">
    <source>
        <dbReference type="Pfam" id="PF13505"/>
    </source>
</evidence>
<evidence type="ECO:0000313" key="3">
    <source>
        <dbReference type="EMBL" id="VEN72630.1"/>
    </source>
</evidence>
<dbReference type="Pfam" id="PF13505">
    <property type="entry name" value="OMP_b-brl"/>
    <property type="match status" value="1"/>
</dbReference>
<name>A0A484HDX8_9BACT</name>
<sequence length="201" mass="22650">MCRPGGGVAKLNNMDGENRAGTDTVIETEDGWALSLALGEKKGAWRVEIEFGRQESDLTQISLSGFDDQSDPPRPFSELHPVIGDVSIDRLLANVYRDFNLTSQLTPYVMAGAGFAKIEFSKVRYARTRPGNLEAQFFYEEKQSDLPFAFQLGLGLVGRVSENFFAEVGYRFFYPVTPDFEYLADINIRGHQVLFGLRYHF</sequence>